<accession>A0A9P5G7K4</accession>
<dbReference type="Pfam" id="PF13639">
    <property type="entry name" value="zf-RING_2"/>
    <property type="match status" value="1"/>
</dbReference>
<feature type="compositionally biased region" description="Polar residues" evidence="13">
    <location>
        <begin position="145"/>
        <end position="157"/>
    </location>
</feature>
<dbReference type="GO" id="GO:0006511">
    <property type="term" value="P:ubiquitin-dependent protein catabolic process"/>
    <property type="evidence" value="ECO:0007669"/>
    <property type="project" value="TreeGrafter"/>
</dbReference>
<feature type="region of interest" description="Disordered" evidence="13">
    <location>
        <begin position="344"/>
        <end position="368"/>
    </location>
</feature>
<feature type="compositionally biased region" description="Polar residues" evidence="13">
    <location>
        <begin position="231"/>
        <end position="240"/>
    </location>
</feature>
<dbReference type="GO" id="GO:0061630">
    <property type="term" value="F:ubiquitin protein ligase activity"/>
    <property type="evidence" value="ECO:0007669"/>
    <property type="project" value="UniProtKB-EC"/>
</dbReference>
<organism evidence="17 18">
    <name type="scientific">Geotrichum candidum</name>
    <name type="common">Oospora lactis</name>
    <name type="synonym">Dipodascus geotrichum</name>
    <dbReference type="NCBI Taxonomy" id="1173061"/>
    <lineage>
        <taxon>Eukaryota</taxon>
        <taxon>Fungi</taxon>
        <taxon>Dikarya</taxon>
        <taxon>Ascomycota</taxon>
        <taxon>Saccharomycotina</taxon>
        <taxon>Dipodascomycetes</taxon>
        <taxon>Dipodascales</taxon>
        <taxon>Dipodascaceae</taxon>
        <taxon>Geotrichum</taxon>
    </lineage>
</organism>
<dbReference type="EMBL" id="QQZK01000035">
    <property type="protein sequence ID" value="KAF5101741.1"/>
    <property type="molecule type" value="Genomic_DNA"/>
</dbReference>
<keyword evidence="9" id="KW-0862">Zinc</keyword>
<evidence type="ECO:0000256" key="7">
    <source>
        <dbReference type="ARBA" id="ARBA00022771"/>
    </source>
</evidence>
<dbReference type="PANTHER" id="PTHR45977:SF4">
    <property type="entry name" value="RING-TYPE DOMAIN-CONTAINING PROTEIN"/>
    <property type="match status" value="1"/>
</dbReference>
<reference evidence="17" key="2">
    <citation type="submission" date="2020-01" db="EMBL/GenBank/DDBJ databases">
        <authorList>
            <person name="Perkins V."/>
            <person name="Lessard M.-H."/>
            <person name="Dugat-Bony E."/>
            <person name="Frenette M."/>
            <person name="Labrie S."/>
        </authorList>
    </citation>
    <scope>NUCLEOTIDE SEQUENCE</scope>
    <source>
        <strain evidence="17">LMA-70</strain>
    </source>
</reference>
<comment type="catalytic activity">
    <reaction evidence="1">
        <text>S-ubiquitinyl-[E2 ubiquitin-conjugating enzyme]-L-cysteine + [acceptor protein]-L-lysine = [E2 ubiquitin-conjugating enzyme]-L-cysteine + N(6)-ubiquitinyl-[acceptor protein]-L-lysine.</text>
        <dbReference type="EC" id="2.3.2.27"/>
    </reaction>
</comment>
<keyword evidence="8" id="KW-0833">Ubl conjugation pathway</keyword>
<evidence type="ECO:0000259" key="16">
    <source>
        <dbReference type="PROSITE" id="PS50089"/>
    </source>
</evidence>
<sequence length="384" mass="41735">MTLLYSYSTLLLLASAHCAQAAPIPAEMTTHPLAKREDSSVNSGTYVGIAIGVVCALLMLLYVAYMVRRVNKFKKTVATNRSRSRASNGTSELTEINLQAPQPSAQPGTSISRLLRSATGRNNNNSTSGNGAGSEDTQRLIAPVNNRNRSNSATSITEVDLNRHPSLASVYRKTVKCLTQRELNSMFPAVPYSEMAYNMKLQNLNSSNIYTTLTNTSANSTAEITQEHDTLGSTLSNTQLFEAYPPVRPKRVHDSDDEDENDDDPYDLGPYEENVCIICQGDLESEDMVRMLSCHHIFHDECVSPWILEKNGTCPLCKRDLTKEVPLRVTADQDEKIEQRLAADEMAAAGSSSSATGADADALGTTTTQTSNSMVPAITVASVV</sequence>
<dbReference type="AlphaFoldDB" id="A0A9P5G7K4"/>
<evidence type="ECO:0000313" key="18">
    <source>
        <dbReference type="Proteomes" id="UP000750522"/>
    </source>
</evidence>
<comment type="subcellular location">
    <subcellularLocation>
        <location evidence="2">Membrane</location>
        <topology evidence="2">Multi-pass membrane protein</topology>
    </subcellularLocation>
</comment>
<dbReference type="GO" id="GO:0016020">
    <property type="term" value="C:membrane"/>
    <property type="evidence" value="ECO:0007669"/>
    <property type="project" value="UniProtKB-SubCell"/>
</dbReference>
<evidence type="ECO:0000256" key="5">
    <source>
        <dbReference type="ARBA" id="ARBA00022692"/>
    </source>
</evidence>
<feature type="signal peptide" evidence="15">
    <location>
        <begin position="1"/>
        <end position="21"/>
    </location>
</feature>
<evidence type="ECO:0000256" key="1">
    <source>
        <dbReference type="ARBA" id="ARBA00000900"/>
    </source>
</evidence>
<dbReference type="PANTHER" id="PTHR45977">
    <property type="entry name" value="TARGET OF ERK KINASE MPK-1"/>
    <property type="match status" value="1"/>
</dbReference>
<dbReference type="SMART" id="SM00184">
    <property type="entry name" value="RING"/>
    <property type="match status" value="1"/>
</dbReference>
<evidence type="ECO:0000256" key="10">
    <source>
        <dbReference type="ARBA" id="ARBA00022989"/>
    </source>
</evidence>
<evidence type="ECO:0000256" key="3">
    <source>
        <dbReference type="ARBA" id="ARBA00012483"/>
    </source>
</evidence>
<feature type="region of interest" description="Disordered" evidence="13">
    <location>
        <begin position="230"/>
        <end position="268"/>
    </location>
</feature>
<feature type="compositionally biased region" description="Polar residues" evidence="13">
    <location>
        <begin position="77"/>
        <end position="112"/>
    </location>
</feature>
<dbReference type="EC" id="2.3.2.27" evidence="3"/>
<dbReference type="SUPFAM" id="SSF57850">
    <property type="entry name" value="RING/U-box"/>
    <property type="match status" value="1"/>
</dbReference>
<feature type="compositionally biased region" description="Low complexity" evidence="13">
    <location>
        <begin position="116"/>
        <end position="129"/>
    </location>
</feature>
<feature type="region of interest" description="Disordered" evidence="13">
    <location>
        <begin position="77"/>
        <end position="157"/>
    </location>
</feature>
<keyword evidence="11 14" id="KW-0472">Membrane</keyword>
<evidence type="ECO:0000256" key="8">
    <source>
        <dbReference type="ARBA" id="ARBA00022786"/>
    </source>
</evidence>
<evidence type="ECO:0000256" key="12">
    <source>
        <dbReference type="PROSITE-ProRule" id="PRU00175"/>
    </source>
</evidence>
<keyword evidence="15" id="KW-0732">Signal</keyword>
<keyword evidence="5 14" id="KW-0812">Transmembrane</keyword>
<dbReference type="GO" id="GO:0016567">
    <property type="term" value="P:protein ubiquitination"/>
    <property type="evidence" value="ECO:0007669"/>
    <property type="project" value="TreeGrafter"/>
</dbReference>
<evidence type="ECO:0000256" key="4">
    <source>
        <dbReference type="ARBA" id="ARBA00022679"/>
    </source>
</evidence>
<feature type="domain" description="RING-type" evidence="16">
    <location>
        <begin position="276"/>
        <end position="318"/>
    </location>
</feature>
<evidence type="ECO:0000256" key="13">
    <source>
        <dbReference type="SAM" id="MobiDB-lite"/>
    </source>
</evidence>
<evidence type="ECO:0000256" key="9">
    <source>
        <dbReference type="ARBA" id="ARBA00022833"/>
    </source>
</evidence>
<keyword evidence="7 12" id="KW-0863">Zinc-finger</keyword>
<evidence type="ECO:0000313" key="17">
    <source>
        <dbReference type="EMBL" id="KAF5101741.1"/>
    </source>
</evidence>
<proteinExistence type="predicted"/>
<dbReference type="Gene3D" id="3.30.40.10">
    <property type="entry name" value="Zinc/RING finger domain, C3HC4 (zinc finger)"/>
    <property type="match status" value="1"/>
</dbReference>
<feature type="transmembrane region" description="Helical" evidence="14">
    <location>
        <begin position="45"/>
        <end position="65"/>
    </location>
</feature>
<dbReference type="GO" id="GO:0008270">
    <property type="term" value="F:zinc ion binding"/>
    <property type="evidence" value="ECO:0007669"/>
    <property type="project" value="UniProtKB-KW"/>
</dbReference>
<dbReference type="Proteomes" id="UP000750522">
    <property type="component" value="Unassembled WGS sequence"/>
</dbReference>
<feature type="chain" id="PRO_5040110295" description="RING-type E3 ubiquitin transferase" evidence="15">
    <location>
        <begin position="22"/>
        <end position="384"/>
    </location>
</feature>
<reference evidence="17" key="1">
    <citation type="journal article" date="2020" name="Front. Microbiol.">
        <title>Phenotypic and Genetic Characterization of the Cheese Ripening Yeast Geotrichum candidum.</title>
        <authorList>
            <person name="Perkins V."/>
            <person name="Vignola S."/>
            <person name="Lessard M.H."/>
            <person name="Plante P.L."/>
            <person name="Corbeil J."/>
            <person name="Dugat-Bony E."/>
            <person name="Frenette M."/>
            <person name="Labrie S."/>
        </authorList>
    </citation>
    <scope>NUCLEOTIDE SEQUENCE</scope>
    <source>
        <strain evidence="17">LMA-70</strain>
    </source>
</reference>
<name>A0A9P5G7K4_GEOCN</name>
<evidence type="ECO:0000256" key="11">
    <source>
        <dbReference type="ARBA" id="ARBA00023136"/>
    </source>
</evidence>
<evidence type="ECO:0000256" key="2">
    <source>
        <dbReference type="ARBA" id="ARBA00004141"/>
    </source>
</evidence>
<protein>
    <recommendedName>
        <fullName evidence="3">RING-type E3 ubiquitin transferase</fullName>
        <ecNumber evidence="3">2.3.2.27</ecNumber>
    </recommendedName>
</protein>
<evidence type="ECO:0000256" key="15">
    <source>
        <dbReference type="SAM" id="SignalP"/>
    </source>
</evidence>
<keyword evidence="10 14" id="KW-1133">Transmembrane helix</keyword>
<comment type="caution">
    <text evidence="17">The sequence shown here is derived from an EMBL/GenBank/DDBJ whole genome shotgun (WGS) entry which is preliminary data.</text>
</comment>
<dbReference type="InterPro" id="IPR013083">
    <property type="entry name" value="Znf_RING/FYVE/PHD"/>
</dbReference>
<dbReference type="PROSITE" id="PS50089">
    <property type="entry name" value="ZF_RING_2"/>
    <property type="match status" value="1"/>
</dbReference>
<dbReference type="InterPro" id="IPR001841">
    <property type="entry name" value="Znf_RING"/>
</dbReference>
<keyword evidence="6" id="KW-0479">Metal-binding</keyword>
<evidence type="ECO:0000256" key="6">
    <source>
        <dbReference type="ARBA" id="ARBA00022723"/>
    </source>
</evidence>
<feature type="compositionally biased region" description="Acidic residues" evidence="13">
    <location>
        <begin position="255"/>
        <end position="266"/>
    </location>
</feature>
<keyword evidence="4" id="KW-0808">Transferase</keyword>
<gene>
    <name evidence="17" type="ORF">DV451_002104</name>
</gene>
<evidence type="ECO:0000256" key="14">
    <source>
        <dbReference type="SAM" id="Phobius"/>
    </source>
</evidence>
<dbReference type="CDD" id="cd16454">
    <property type="entry name" value="RING-H2_PA-TM-RING"/>
    <property type="match status" value="1"/>
</dbReference>